<evidence type="ECO:0000259" key="3">
    <source>
        <dbReference type="Pfam" id="PF00156"/>
    </source>
</evidence>
<dbReference type="PANTHER" id="PTHR43363:SF1">
    <property type="entry name" value="HYPOXANTHINE-GUANINE PHOSPHORIBOSYLTRANSFERASE"/>
    <property type="match status" value="1"/>
</dbReference>
<dbReference type="GO" id="GO:0016757">
    <property type="term" value="F:glycosyltransferase activity"/>
    <property type="evidence" value="ECO:0007669"/>
    <property type="project" value="UniProtKB-KW"/>
</dbReference>
<dbReference type="STRING" id="453591.Igni_0233"/>
<dbReference type="SUPFAM" id="SSF53271">
    <property type="entry name" value="PRTase-like"/>
    <property type="match status" value="1"/>
</dbReference>
<dbReference type="Gene3D" id="3.40.50.2020">
    <property type="match status" value="1"/>
</dbReference>
<dbReference type="InterPro" id="IPR000836">
    <property type="entry name" value="PRTase_dom"/>
</dbReference>
<dbReference type="Proteomes" id="UP000000262">
    <property type="component" value="Chromosome"/>
</dbReference>
<protein>
    <submittedName>
        <fullName evidence="4">Phosphoribosyltransferase</fullName>
    </submittedName>
</protein>
<organism evidence="4 5">
    <name type="scientific">Ignicoccus hospitalis (strain KIN4/I / DSM 18386 / JCM 14125)</name>
    <dbReference type="NCBI Taxonomy" id="453591"/>
    <lineage>
        <taxon>Archaea</taxon>
        <taxon>Thermoproteota</taxon>
        <taxon>Thermoprotei</taxon>
        <taxon>Desulfurococcales</taxon>
        <taxon>Desulfurococcaceae</taxon>
        <taxon>Ignicoccus</taxon>
    </lineage>
</organism>
<dbReference type="InterPro" id="IPR029057">
    <property type="entry name" value="PRTase-like"/>
</dbReference>
<dbReference type="KEGG" id="iho:Igni_0233"/>
<proteinExistence type="predicted"/>
<keyword evidence="2 4" id="KW-0808">Transferase</keyword>
<dbReference type="AlphaFoldDB" id="A8A915"/>
<dbReference type="PhylomeDB" id="A8A915"/>
<accession>A8A915</accession>
<dbReference type="eggNOG" id="arCOG00040">
    <property type="taxonomic scope" value="Archaea"/>
</dbReference>
<dbReference type="CDD" id="cd06223">
    <property type="entry name" value="PRTases_typeI"/>
    <property type="match status" value="1"/>
</dbReference>
<sequence>MTRRVRGRAQTLPLLTLEGPRMYEVVSWEEVHKMSLELAKAIGDSVDAVVGLLRGGYVPAHLIADALGLELYVMRIKSYRGIGKKGKPVVTLPLIGNVTDLRILLVDDVCDSGETLSVAKKFLEAYSPKSITTAVLFKKPQCSEEVDLWVKESGNWIVFPWDASETLREDPSVKGALEEALGVELDILGEGGGSGEA</sequence>
<name>A8A915_IGNH4</name>
<reference evidence="4 5" key="1">
    <citation type="journal article" date="2008" name="Genome Biol.">
        <title>A genomic analysis of the archaeal system Ignicoccus hospitalis-Nanoarchaeum equitans.</title>
        <authorList>
            <person name="Podar M."/>
            <person name="Anderson I."/>
            <person name="Makarova K.S."/>
            <person name="Elkins J.G."/>
            <person name="Ivanova N."/>
            <person name="Wall M.A."/>
            <person name="Lykidis A."/>
            <person name="Mavromatis K."/>
            <person name="Sun H."/>
            <person name="Hudson M.E."/>
            <person name="Chen W."/>
            <person name="Deciu C."/>
            <person name="Hutchison D."/>
            <person name="Eads J.R."/>
            <person name="Anderson A."/>
            <person name="Fernandes F."/>
            <person name="Szeto E."/>
            <person name="Lapidus A."/>
            <person name="Kyrpides N.C."/>
            <person name="Saier M.H.Jr."/>
            <person name="Richardson P.M."/>
            <person name="Rachel R."/>
            <person name="Huber H."/>
            <person name="Eisen J.A."/>
            <person name="Koonin E.V."/>
            <person name="Keller M."/>
            <person name="Stetter K.O."/>
        </authorList>
    </citation>
    <scope>NUCLEOTIDE SEQUENCE [LARGE SCALE GENOMIC DNA]</scope>
    <source>
        <strain evidence="5">KIN4/I / DSM 18386 / JCM 14125</strain>
    </source>
</reference>
<dbReference type="PANTHER" id="PTHR43363">
    <property type="entry name" value="HYPOXANTHINE PHOSPHORIBOSYLTRANSFERASE"/>
    <property type="match status" value="1"/>
</dbReference>
<dbReference type="HOGENOM" id="CLU_080904_1_2_2"/>
<dbReference type="EMBL" id="CP000816">
    <property type="protein sequence ID" value="ABU81417.1"/>
    <property type="molecule type" value="Genomic_DNA"/>
</dbReference>
<keyword evidence="5" id="KW-1185">Reference proteome</keyword>
<evidence type="ECO:0000256" key="2">
    <source>
        <dbReference type="ARBA" id="ARBA00022679"/>
    </source>
</evidence>
<dbReference type="Pfam" id="PF00156">
    <property type="entry name" value="Pribosyltran"/>
    <property type="match status" value="1"/>
</dbReference>
<evidence type="ECO:0000313" key="4">
    <source>
        <dbReference type="EMBL" id="ABU81417.1"/>
    </source>
</evidence>
<evidence type="ECO:0000256" key="1">
    <source>
        <dbReference type="ARBA" id="ARBA00022676"/>
    </source>
</evidence>
<feature type="domain" description="Phosphoribosyltransferase" evidence="3">
    <location>
        <begin position="31"/>
        <end position="163"/>
    </location>
</feature>
<gene>
    <name evidence="4" type="ordered locus">Igni_0233</name>
</gene>
<keyword evidence="1 4" id="KW-0328">Glycosyltransferase</keyword>
<evidence type="ECO:0000313" key="5">
    <source>
        <dbReference type="Proteomes" id="UP000000262"/>
    </source>
</evidence>